<evidence type="ECO:0000256" key="4">
    <source>
        <dbReference type="ARBA" id="ARBA00022722"/>
    </source>
</evidence>
<evidence type="ECO:0000256" key="2">
    <source>
        <dbReference type="ARBA" id="ARBA00004123"/>
    </source>
</evidence>
<keyword evidence="4" id="KW-0540">Nuclease</keyword>
<evidence type="ECO:0000256" key="7">
    <source>
        <dbReference type="ARBA" id="ARBA00023242"/>
    </source>
</evidence>
<keyword evidence="10" id="KW-1185">Reference proteome</keyword>
<comment type="cofactor">
    <cofactor evidence="1">
        <name>a divalent metal cation</name>
        <dbReference type="ChEBI" id="CHEBI:60240"/>
    </cofactor>
</comment>
<evidence type="ECO:0000259" key="8">
    <source>
        <dbReference type="Pfam" id="PF13359"/>
    </source>
</evidence>
<gene>
    <name evidence="9" type="ORF">MEUPH1_LOCUS20378</name>
</gene>
<dbReference type="GO" id="GO:0046872">
    <property type="term" value="F:metal ion binding"/>
    <property type="evidence" value="ECO:0007669"/>
    <property type="project" value="UniProtKB-KW"/>
</dbReference>
<evidence type="ECO:0000256" key="6">
    <source>
        <dbReference type="ARBA" id="ARBA00022801"/>
    </source>
</evidence>
<dbReference type="InterPro" id="IPR045249">
    <property type="entry name" value="HARBI1-like"/>
</dbReference>
<reference evidence="9 10" key="1">
    <citation type="submission" date="2023-01" db="EMBL/GenBank/DDBJ databases">
        <authorList>
            <person name="Whitehead M."/>
        </authorList>
    </citation>
    <scope>NUCLEOTIDE SEQUENCE [LARGE SCALE GENOMIC DNA]</scope>
</reference>
<keyword evidence="6" id="KW-0378">Hydrolase</keyword>
<dbReference type="PANTHER" id="PTHR22930:SF269">
    <property type="entry name" value="NUCLEASE HARBI1-LIKE PROTEIN"/>
    <property type="match status" value="1"/>
</dbReference>
<organism evidence="9 10">
    <name type="scientific">Macrosiphum euphorbiae</name>
    <name type="common">potato aphid</name>
    <dbReference type="NCBI Taxonomy" id="13131"/>
    <lineage>
        <taxon>Eukaryota</taxon>
        <taxon>Metazoa</taxon>
        <taxon>Ecdysozoa</taxon>
        <taxon>Arthropoda</taxon>
        <taxon>Hexapoda</taxon>
        <taxon>Insecta</taxon>
        <taxon>Pterygota</taxon>
        <taxon>Neoptera</taxon>
        <taxon>Paraneoptera</taxon>
        <taxon>Hemiptera</taxon>
        <taxon>Sternorrhyncha</taxon>
        <taxon>Aphidomorpha</taxon>
        <taxon>Aphidoidea</taxon>
        <taxon>Aphididae</taxon>
        <taxon>Macrosiphini</taxon>
        <taxon>Macrosiphum</taxon>
    </lineage>
</organism>
<comment type="subcellular location">
    <subcellularLocation>
        <location evidence="2">Nucleus</location>
    </subcellularLocation>
</comment>
<keyword evidence="7" id="KW-0539">Nucleus</keyword>
<accession>A0AAV0XBN1</accession>
<evidence type="ECO:0000313" key="9">
    <source>
        <dbReference type="EMBL" id="CAI6365695.1"/>
    </source>
</evidence>
<protein>
    <recommendedName>
        <fullName evidence="8">DDE Tnp4 domain-containing protein</fullName>
    </recommendedName>
</protein>
<dbReference type="GO" id="GO:0004518">
    <property type="term" value="F:nuclease activity"/>
    <property type="evidence" value="ECO:0007669"/>
    <property type="project" value="UniProtKB-KW"/>
</dbReference>
<name>A0AAV0XBN1_9HEMI</name>
<dbReference type="Proteomes" id="UP001160148">
    <property type="component" value="Unassembled WGS sequence"/>
</dbReference>
<keyword evidence="5" id="KW-0479">Metal-binding</keyword>
<evidence type="ECO:0000313" key="10">
    <source>
        <dbReference type="Proteomes" id="UP001160148"/>
    </source>
</evidence>
<dbReference type="GO" id="GO:0016787">
    <property type="term" value="F:hydrolase activity"/>
    <property type="evidence" value="ECO:0007669"/>
    <property type="project" value="UniProtKB-KW"/>
</dbReference>
<sequence>MSSTDSSDEEIMVMYHYLRNKEKKMKRRYWVHPYLEKNIHCRLFVATKELQQTDSKFIAFYRMSKDSYMNLVQLITPYIRQKNTNMRECVSAEERLLITLRYLATGGTFVSISIYFARGETTVGCIVAETSAILWAILNKKYMPIPDKQQWKIIAERFETLWNLPNCIGALDGKHVRIEKFPNTGSTNYNYKSFHSVVLMACCDADGLFTMIEVGYAGRNSDGGIFRASAMKHWITHAGFDIPPPSPLKYDEKKCPFPYYLAADEAFPLSSYLMRPYAKKTLDNMKRIFNYRLSRARKTIECTFGMAAEKWAILNGPIRGHDPKKVNDFIKAACILHNYVRKTEGLEYTPIHIDDHEIVANENYVIPPTAPTVQNTISININSSANVLRNYLANYFINPRAALPWQWKYCC</sequence>
<proteinExistence type="inferred from homology"/>
<comment type="caution">
    <text evidence="9">The sequence shown here is derived from an EMBL/GenBank/DDBJ whole genome shotgun (WGS) entry which is preliminary data.</text>
</comment>
<dbReference type="PANTHER" id="PTHR22930">
    <property type="match status" value="1"/>
</dbReference>
<evidence type="ECO:0000256" key="3">
    <source>
        <dbReference type="ARBA" id="ARBA00006958"/>
    </source>
</evidence>
<dbReference type="AlphaFoldDB" id="A0AAV0XBN1"/>
<evidence type="ECO:0000256" key="1">
    <source>
        <dbReference type="ARBA" id="ARBA00001968"/>
    </source>
</evidence>
<feature type="domain" description="DDE Tnp4" evidence="8">
    <location>
        <begin position="171"/>
        <end position="338"/>
    </location>
</feature>
<dbReference type="EMBL" id="CARXXK010000004">
    <property type="protein sequence ID" value="CAI6365695.1"/>
    <property type="molecule type" value="Genomic_DNA"/>
</dbReference>
<comment type="similarity">
    <text evidence="3">Belongs to the HARBI1 family.</text>
</comment>
<dbReference type="GO" id="GO:0005634">
    <property type="term" value="C:nucleus"/>
    <property type="evidence" value="ECO:0007669"/>
    <property type="project" value="UniProtKB-SubCell"/>
</dbReference>
<dbReference type="Pfam" id="PF13359">
    <property type="entry name" value="DDE_Tnp_4"/>
    <property type="match status" value="1"/>
</dbReference>
<evidence type="ECO:0000256" key="5">
    <source>
        <dbReference type="ARBA" id="ARBA00022723"/>
    </source>
</evidence>
<dbReference type="InterPro" id="IPR027806">
    <property type="entry name" value="HARBI1_dom"/>
</dbReference>